<dbReference type="KEGG" id="aaf:AURANDRAFT_65602"/>
<dbReference type="GO" id="GO:0003677">
    <property type="term" value="F:DNA binding"/>
    <property type="evidence" value="ECO:0007669"/>
    <property type="project" value="InterPro"/>
</dbReference>
<dbReference type="GeneID" id="20225415"/>
<keyword evidence="3" id="KW-0863">Zinc-finger</keyword>
<dbReference type="Gene3D" id="3.30.1740.10">
    <property type="entry name" value="Zinc finger, PARP-type"/>
    <property type="match status" value="1"/>
</dbReference>
<proteinExistence type="predicted"/>
<sequence>MDHGFLADWSAFAMTCHKVARQVAERREILLRRDPSFPDDEFFALPAVRRRLRAVLRRSLSLAVLERGIKAMSAKLGPERVETEPVVPKEDGTPYAFTHRGCGGCGECAACLRSLCCDGSLVAWVRPQQDSRPVHLECLATCLFVDYAPTGRATCALSGAKIDKFAVRLAVVVPKHNGEPDWGILFRLHEARAFMRALRAEPGLEHFDVADVRGVAELAPEHRDWALAALRGEGGPPSPPLTSATHLRAYTALGCFEANYPMHCMDCKPRPPKARKRDPGQKTISAFFKKAAA</sequence>
<dbReference type="AlphaFoldDB" id="F0YEH7"/>
<feature type="domain" description="PARP-type" evidence="6">
    <location>
        <begin position="143"/>
        <end position="224"/>
    </location>
</feature>
<organism evidence="8">
    <name type="scientific">Aureococcus anophagefferens</name>
    <name type="common">Harmful bloom alga</name>
    <dbReference type="NCBI Taxonomy" id="44056"/>
    <lineage>
        <taxon>Eukaryota</taxon>
        <taxon>Sar</taxon>
        <taxon>Stramenopiles</taxon>
        <taxon>Ochrophyta</taxon>
        <taxon>Pelagophyceae</taxon>
        <taxon>Pelagomonadales</taxon>
        <taxon>Pelagomonadaceae</taxon>
        <taxon>Aureococcus</taxon>
    </lineage>
</organism>
<dbReference type="GO" id="GO:0005634">
    <property type="term" value="C:nucleus"/>
    <property type="evidence" value="ECO:0007669"/>
    <property type="project" value="UniProtKB-SubCell"/>
</dbReference>
<keyword evidence="2" id="KW-0479">Metal-binding</keyword>
<evidence type="ECO:0000313" key="8">
    <source>
        <dbReference type="Proteomes" id="UP000002729"/>
    </source>
</evidence>
<evidence type="ECO:0000256" key="2">
    <source>
        <dbReference type="ARBA" id="ARBA00022723"/>
    </source>
</evidence>
<dbReference type="Proteomes" id="UP000002729">
    <property type="component" value="Unassembled WGS sequence"/>
</dbReference>
<evidence type="ECO:0000256" key="1">
    <source>
        <dbReference type="ARBA" id="ARBA00004123"/>
    </source>
</evidence>
<comment type="subcellular location">
    <subcellularLocation>
        <location evidence="1">Nucleus</location>
    </subcellularLocation>
</comment>
<reference evidence="7 8" key="1">
    <citation type="journal article" date="2011" name="Proc. Natl. Acad. Sci. U.S.A.">
        <title>Niche of harmful alga Aureococcus anophagefferens revealed through ecogenomics.</title>
        <authorList>
            <person name="Gobler C.J."/>
            <person name="Berry D.L."/>
            <person name="Dyhrman S.T."/>
            <person name="Wilhelm S.W."/>
            <person name="Salamov A."/>
            <person name="Lobanov A.V."/>
            <person name="Zhang Y."/>
            <person name="Collier J.L."/>
            <person name="Wurch L.L."/>
            <person name="Kustka A.B."/>
            <person name="Dill B.D."/>
            <person name="Shah M."/>
            <person name="VerBerkmoes N.C."/>
            <person name="Kuo A."/>
            <person name="Terry A."/>
            <person name="Pangilinan J."/>
            <person name="Lindquist E.A."/>
            <person name="Lucas S."/>
            <person name="Paulsen I.T."/>
            <person name="Hattenrath-Lehmann T.K."/>
            <person name="Talmage S.C."/>
            <person name="Walker E.A."/>
            <person name="Koch F."/>
            <person name="Burson A.M."/>
            <person name="Marcoval M.A."/>
            <person name="Tang Y.Z."/>
            <person name="Lecleir G.R."/>
            <person name="Coyne K.J."/>
            <person name="Berg G.M."/>
            <person name="Bertrand E.M."/>
            <person name="Saito M.A."/>
            <person name="Gladyshev V.N."/>
            <person name="Grigoriev I.V."/>
        </authorList>
    </citation>
    <scope>NUCLEOTIDE SEQUENCE [LARGE SCALE GENOMIC DNA]</scope>
    <source>
        <strain evidence="8">CCMP 1984</strain>
    </source>
</reference>
<evidence type="ECO:0000259" key="6">
    <source>
        <dbReference type="PROSITE" id="PS50064"/>
    </source>
</evidence>
<name>F0YEH7_AURAN</name>
<evidence type="ECO:0000256" key="5">
    <source>
        <dbReference type="ARBA" id="ARBA00023242"/>
    </source>
</evidence>
<dbReference type="GO" id="GO:0008270">
    <property type="term" value="F:zinc ion binding"/>
    <property type="evidence" value="ECO:0007669"/>
    <property type="project" value="UniProtKB-KW"/>
</dbReference>
<dbReference type="InParanoid" id="F0YEH7"/>
<accession>F0YEH7</accession>
<dbReference type="EMBL" id="GL833134">
    <property type="protein sequence ID" value="EGB06574.1"/>
    <property type="molecule type" value="Genomic_DNA"/>
</dbReference>
<protein>
    <recommendedName>
        <fullName evidence="6">PARP-type domain-containing protein</fullName>
    </recommendedName>
</protein>
<evidence type="ECO:0000313" key="7">
    <source>
        <dbReference type="EMBL" id="EGB06574.1"/>
    </source>
</evidence>
<dbReference type="RefSeq" id="XP_009038749.1">
    <property type="nucleotide sequence ID" value="XM_009040501.1"/>
</dbReference>
<keyword evidence="4" id="KW-0862">Zinc</keyword>
<dbReference type="InterPro" id="IPR036957">
    <property type="entry name" value="Znf_PARP_sf"/>
</dbReference>
<gene>
    <name evidence="7" type="ORF">AURANDRAFT_65602</name>
</gene>
<evidence type="ECO:0000256" key="3">
    <source>
        <dbReference type="ARBA" id="ARBA00022771"/>
    </source>
</evidence>
<keyword evidence="5" id="KW-0539">Nucleus</keyword>
<keyword evidence="8" id="KW-1185">Reference proteome</keyword>
<dbReference type="PROSITE" id="PS50064">
    <property type="entry name" value="ZF_PARP_2"/>
    <property type="match status" value="1"/>
</dbReference>
<dbReference type="InterPro" id="IPR001510">
    <property type="entry name" value="Znf_PARP"/>
</dbReference>
<evidence type="ECO:0000256" key="4">
    <source>
        <dbReference type="ARBA" id="ARBA00022833"/>
    </source>
</evidence>